<evidence type="ECO:0000313" key="2">
    <source>
        <dbReference type="Proteomes" id="UP001549291"/>
    </source>
</evidence>
<dbReference type="EMBL" id="JBEPTQ010000002">
    <property type="protein sequence ID" value="MET4720787.1"/>
    <property type="molecule type" value="Genomic_DNA"/>
</dbReference>
<comment type="caution">
    <text evidence="1">The sequence shown here is derived from an EMBL/GenBank/DDBJ whole genome shotgun (WGS) entry which is preliminary data.</text>
</comment>
<gene>
    <name evidence="1" type="ORF">ABIF63_004893</name>
</gene>
<keyword evidence="2" id="KW-1185">Reference proteome</keyword>
<protein>
    <submittedName>
        <fullName evidence="1">Uncharacterized protein</fullName>
    </submittedName>
</protein>
<reference evidence="1 2" key="1">
    <citation type="submission" date="2024-06" db="EMBL/GenBank/DDBJ databases">
        <title>Genomic Encyclopedia of Type Strains, Phase V (KMG-V): Genome sequencing to study the core and pangenomes of soil and plant-associated prokaryotes.</title>
        <authorList>
            <person name="Whitman W."/>
        </authorList>
    </citation>
    <scope>NUCLEOTIDE SEQUENCE [LARGE SCALE GENOMIC DNA]</scope>
    <source>
        <strain evidence="1 2">USDA 160</strain>
    </source>
</reference>
<accession>A0ABV2RV66</accession>
<dbReference type="RefSeq" id="WP_248888404.1">
    <property type="nucleotide sequence ID" value="NZ_CP066351.1"/>
</dbReference>
<name>A0ABV2RV66_BRAJP</name>
<sequence>MNAKIAFKLLALSQLLTRILVLHVLRKLDGARPVAGKLPAVRILGLINVLLALDSAAVSEVRPELEASRITFKVEIDVSKELVGYIGGIPRMRIELGQGSTLHLMILAADAVLVFRAG</sequence>
<organism evidence="1 2">
    <name type="scientific">Bradyrhizobium japonicum</name>
    <dbReference type="NCBI Taxonomy" id="375"/>
    <lineage>
        <taxon>Bacteria</taxon>
        <taxon>Pseudomonadati</taxon>
        <taxon>Pseudomonadota</taxon>
        <taxon>Alphaproteobacteria</taxon>
        <taxon>Hyphomicrobiales</taxon>
        <taxon>Nitrobacteraceae</taxon>
        <taxon>Bradyrhizobium</taxon>
    </lineage>
</organism>
<evidence type="ECO:0000313" key="1">
    <source>
        <dbReference type="EMBL" id="MET4720787.1"/>
    </source>
</evidence>
<dbReference type="Proteomes" id="UP001549291">
    <property type="component" value="Unassembled WGS sequence"/>
</dbReference>
<proteinExistence type="predicted"/>